<dbReference type="InterPro" id="IPR019775">
    <property type="entry name" value="WD40_repeat_CS"/>
</dbReference>
<evidence type="ECO:0000256" key="4">
    <source>
        <dbReference type="ARBA" id="ARBA00022786"/>
    </source>
</evidence>
<keyword evidence="2 6" id="KW-0853">WD repeat</keyword>
<name>A0A4P9YM28_ROZAC</name>
<evidence type="ECO:0000256" key="5">
    <source>
        <dbReference type="ARBA" id="ARBA00038344"/>
    </source>
</evidence>
<dbReference type="GO" id="GO:0005634">
    <property type="term" value="C:nucleus"/>
    <property type="evidence" value="ECO:0007669"/>
    <property type="project" value="TreeGrafter"/>
</dbReference>
<comment type="pathway">
    <text evidence="1">Protein modification; protein ubiquitination.</text>
</comment>
<comment type="similarity">
    <text evidence="5">Belongs to the WD repeat cdt2 family.</text>
</comment>
<organism evidence="7 8">
    <name type="scientific">Rozella allomycis (strain CSF55)</name>
    <dbReference type="NCBI Taxonomy" id="988480"/>
    <lineage>
        <taxon>Eukaryota</taxon>
        <taxon>Fungi</taxon>
        <taxon>Fungi incertae sedis</taxon>
        <taxon>Cryptomycota</taxon>
        <taxon>Cryptomycota incertae sedis</taxon>
        <taxon>Rozella</taxon>
    </lineage>
</organism>
<dbReference type="Pfam" id="PF00400">
    <property type="entry name" value="WD40"/>
    <property type="match status" value="2"/>
</dbReference>
<evidence type="ECO:0000313" key="8">
    <source>
        <dbReference type="Proteomes" id="UP000281549"/>
    </source>
</evidence>
<dbReference type="EMBL" id="ML005027">
    <property type="protein sequence ID" value="RKP20733.1"/>
    <property type="molecule type" value="Genomic_DNA"/>
</dbReference>
<dbReference type="InterPro" id="IPR001680">
    <property type="entry name" value="WD40_rpt"/>
</dbReference>
<dbReference type="PANTHER" id="PTHR22852">
    <property type="entry name" value="LETHAL 2 DENTICLELESS PROTEIN RETINOIC ACID-REGULATED NUCLEAR MATRIX-ASSOCIATED PROTEIN"/>
    <property type="match status" value="1"/>
</dbReference>
<dbReference type="SUPFAM" id="SSF50978">
    <property type="entry name" value="WD40 repeat-like"/>
    <property type="match status" value="1"/>
</dbReference>
<dbReference type="PANTHER" id="PTHR22852:SF0">
    <property type="entry name" value="DENTICLELESS PROTEIN HOMOLOG"/>
    <property type="match status" value="1"/>
</dbReference>
<keyword evidence="3" id="KW-0677">Repeat</keyword>
<dbReference type="InterPro" id="IPR020472">
    <property type="entry name" value="WD40_PAC1"/>
</dbReference>
<dbReference type="GO" id="GO:0030674">
    <property type="term" value="F:protein-macromolecule adaptor activity"/>
    <property type="evidence" value="ECO:0007669"/>
    <property type="project" value="TreeGrafter"/>
</dbReference>
<evidence type="ECO:0000256" key="1">
    <source>
        <dbReference type="ARBA" id="ARBA00004906"/>
    </source>
</evidence>
<feature type="repeat" description="WD" evidence="6">
    <location>
        <begin position="24"/>
        <end position="66"/>
    </location>
</feature>
<evidence type="ECO:0000256" key="6">
    <source>
        <dbReference type="PROSITE-ProRule" id="PRU00221"/>
    </source>
</evidence>
<dbReference type="InterPro" id="IPR036322">
    <property type="entry name" value="WD40_repeat_dom_sf"/>
</dbReference>
<reference evidence="8" key="1">
    <citation type="journal article" date="2018" name="Nat. Microbiol.">
        <title>Leveraging single-cell genomics to expand the fungal tree of life.</title>
        <authorList>
            <person name="Ahrendt S.R."/>
            <person name="Quandt C.A."/>
            <person name="Ciobanu D."/>
            <person name="Clum A."/>
            <person name="Salamov A."/>
            <person name="Andreopoulos B."/>
            <person name="Cheng J.F."/>
            <person name="Woyke T."/>
            <person name="Pelin A."/>
            <person name="Henrissat B."/>
            <person name="Reynolds N.K."/>
            <person name="Benny G.L."/>
            <person name="Smith M.E."/>
            <person name="James T.Y."/>
            <person name="Grigoriev I.V."/>
        </authorList>
    </citation>
    <scope>NUCLEOTIDE SEQUENCE [LARGE SCALE GENOMIC DNA]</scope>
    <source>
        <strain evidence="8">CSF55</strain>
    </source>
</reference>
<feature type="repeat" description="WD" evidence="6">
    <location>
        <begin position="1"/>
        <end position="23"/>
    </location>
</feature>
<accession>A0A4P9YM28</accession>
<proteinExistence type="inferred from homology"/>
<dbReference type="InterPro" id="IPR051865">
    <property type="entry name" value="WD-repeat_CDT2_adapter"/>
</dbReference>
<protein>
    <submittedName>
        <fullName evidence="7">WD40 repeat-like protein</fullName>
    </submittedName>
</protein>
<evidence type="ECO:0000256" key="2">
    <source>
        <dbReference type="ARBA" id="ARBA00022574"/>
    </source>
</evidence>
<dbReference type="SMART" id="SM00320">
    <property type="entry name" value="WD40"/>
    <property type="match status" value="2"/>
</dbReference>
<dbReference type="Gene3D" id="2.130.10.10">
    <property type="entry name" value="YVTN repeat-like/Quinoprotein amine dehydrogenase"/>
    <property type="match status" value="2"/>
</dbReference>
<evidence type="ECO:0000313" key="7">
    <source>
        <dbReference type="EMBL" id="RKP20733.1"/>
    </source>
</evidence>
<evidence type="ECO:0000256" key="3">
    <source>
        <dbReference type="ARBA" id="ARBA00022737"/>
    </source>
</evidence>
<dbReference type="InterPro" id="IPR015943">
    <property type="entry name" value="WD40/YVTN_repeat-like_dom_sf"/>
</dbReference>
<gene>
    <name evidence="7" type="ORF">ROZALSC1DRAFT_27807</name>
</gene>
<dbReference type="PRINTS" id="PR00320">
    <property type="entry name" value="GPROTEINBRPT"/>
</dbReference>
<keyword evidence="4" id="KW-0833">Ubl conjugation pathway</keyword>
<dbReference type="Proteomes" id="UP000281549">
    <property type="component" value="Unassembled WGS sequence"/>
</dbReference>
<sequence length="175" mass="19804">MYSASADCTISLWSIERKSIVKRLEGHKATVKKITINENAPDIVITGARDGDIRVWDMRKSSNDFKMSKSDPCVRVLNDCHRKMEIKKRKRKSLTNANNGSSVTGLTFLKDSYTFASTGLPDQSIKIWDLRKLGKNLQNPINEIKEHEDIFANGLTDLAFNDHSNDLYALSRKGE</sequence>
<dbReference type="AlphaFoldDB" id="A0A4P9YM28"/>
<dbReference type="PROSITE" id="PS00678">
    <property type="entry name" value="WD_REPEATS_1"/>
    <property type="match status" value="1"/>
</dbReference>
<dbReference type="GO" id="GO:0043161">
    <property type="term" value="P:proteasome-mediated ubiquitin-dependent protein catabolic process"/>
    <property type="evidence" value="ECO:0007669"/>
    <property type="project" value="TreeGrafter"/>
</dbReference>
<dbReference type="PROSITE" id="PS50082">
    <property type="entry name" value="WD_REPEATS_2"/>
    <property type="match status" value="2"/>
</dbReference>
<dbReference type="PROSITE" id="PS50294">
    <property type="entry name" value="WD_REPEATS_REGION"/>
    <property type="match status" value="1"/>
</dbReference>